<dbReference type="Pfam" id="PF01155">
    <property type="entry name" value="HypA"/>
    <property type="match status" value="1"/>
</dbReference>
<dbReference type="Gene3D" id="3.30.2320.80">
    <property type="match status" value="1"/>
</dbReference>
<keyword evidence="6" id="KW-1185">Reference proteome</keyword>
<dbReference type="Proteomes" id="UP000484885">
    <property type="component" value="Unassembled WGS sequence"/>
</dbReference>
<protein>
    <recommendedName>
        <fullName evidence="4">Hydrogenase maturation factor HypA</fullName>
    </recommendedName>
</protein>
<dbReference type="HAMAP" id="MF_00213">
    <property type="entry name" value="HypA_HybF"/>
    <property type="match status" value="1"/>
</dbReference>
<dbReference type="GO" id="GO:0051604">
    <property type="term" value="P:protein maturation"/>
    <property type="evidence" value="ECO:0007669"/>
    <property type="project" value="InterPro"/>
</dbReference>
<evidence type="ECO:0000256" key="1">
    <source>
        <dbReference type="ARBA" id="ARBA00022596"/>
    </source>
</evidence>
<feature type="binding site" evidence="4">
    <location>
        <position position="92"/>
    </location>
    <ligand>
        <name>Zn(2+)</name>
        <dbReference type="ChEBI" id="CHEBI:29105"/>
    </ligand>
</feature>
<evidence type="ECO:0000256" key="2">
    <source>
        <dbReference type="ARBA" id="ARBA00022723"/>
    </source>
</evidence>
<evidence type="ECO:0000256" key="3">
    <source>
        <dbReference type="ARBA" id="ARBA00022833"/>
    </source>
</evidence>
<feature type="binding site" evidence="4">
    <location>
        <position position="73"/>
    </location>
    <ligand>
        <name>Zn(2+)</name>
        <dbReference type="ChEBI" id="CHEBI:29105"/>
    </ligand>
</feature>
<dbReference type="AlphaFoldDB" id="A0A845UV38"/>
<keyword evidence="2 4" id="KW-0479">Metal-binding</keyword>
<dbReference type="PANTHER" id="PTHR34535">
    <property type="entry name" value="HYDROGENASE MATURATION FACTOR HYPA"/>
    <property type="match status" value="1"/>
</dbReference>
<dbReference type="PIRSF" id="PIRSF004761">
    <property type="entry name" value="Hydrgn_mat_HypA"/>
    <property type="match status" value="1"/>
</dbReference>
<evidence type="ECO:0000313" key="6">
    <source>
        <dbReference type="Proteomes" id="UP000484885"/>
    </source>
</evidence>
<dbReference type="RefSeq" id="WP_164211094.1">
    <property type="nucleotide sequence ID" value="NZ_JAAGSC010000040.1"/>
</dbReference>
<comment type="caution">
    <text evidence="5">The sequence shown here is derived from an EMBL/GenBank/DDBJ whole genome shotgun (WGS) entry which is preliminary data.</text>
</comment>
<dbReference type="PANTHER" id="PTHR34535:SF3">
    <property type="entry name" value="HYDROGENASE MATURATION FACTOR HYPA"/>
    <property type="match status" value="1"/>
</dbReference>
<organism evidence="5 6">
    <name type="scientific">Wenzhouxiangella limi</name>
    <dbReference type="NCBI Taxonomy" id="2707351"/>
    <lineage>
        <taxon>Bacteria</taxon>
        <taxon>Pseudomonadati</taxon>
        <taxon>Pseudomonadota</taxon>
        <taxon>Gammaproteobacteria</taxon>
        <taxon>Chromatiales</taxon>
        <taxon>Wenzhouxiangellaceae</taxon>
        <taxon>Wenzhouxiangella</taxon>
    </lineage>
</organism>
<dbReference type="GO" id="GO:0008270">
    <property type="term" value="F:zinc ion binding"/>
    <property type="evidence" value="ECO:0007669"/>
    <property type="project" value="UniProtKB-UniRule"/>
</dbReference>
<gene>
    <name evidence="4" type="primary">hypA</name>
    <name evidence="5" type="ORF">G3I74_08190</name>
</gene>
<keyword evidence="3 4" id="KW-0862">Zinc</keyword>
<dbReference type="EMBL" id="JAAGSC010000040">
    <property type="protein sequence ID" value="NDY95703.1"/>
    <property type="molecule type" value="Genomic_DNA"/>
</dbReference>
<keyword evidence="1 4" id="KW-0533">Nickel</keyword>
<sequence>MHELSVCEALLTQVRSTAEANGASGVGRITVRLGPLSGVEPDLLAQAFTIARNGPMTAQASLVIEPQPVRIRCRDCGNENEVPTNRLLCTACESFRVDLVSGDELLLARVELQGISDPPNPTTDSKASSDHV</sequence>
<evidence type="ECO:0000256" key="4">
    <source>
        <dbReference type="HAMAP-Rule" id="MF_00213"/>
    </source>
</evidence>
<dbReference type="GO" id="GO:0016151">
    <property type="term" value="F:nickel cation binding"/>
    <property type="evidence" value="ECO:0007669"/>
    <property type="project" value="UniProtKB-UniRule"/>
</dbReference>
<proteinExistence type="inferred from homology"/>
<feature type="binding site" evidence="4">
    <location>
        <position position="89"/>
    </location>
    <ligand>
        <name>Zn(2+)</name>
        <dbReference type="ChEBI" id="CHEBI:29105"/>
    </ligand>
</feature>
<comment type="function">
    <text evidence="4">Involved in the maturation of [NiFe] hydrogenases. Required for nickel insertion into the metal center of the hydrogenase.</text>
</comment>
<feature type="binding site" evidence="4">
    <location>
        <position position="2"/>
    </location>
    <ligand>
        <name>Ni(2+)</name>
        <dbReference type="ChEBI" id="CHEBI:49786"/>
    </ligand>
</feature>
<comment type="similarity">
    <text evidence="4">Belongs to the HypA/HybF family.</text>
</comment>
<evidence type="ECO:0000313" key="5">
    <source>
        <dbReference type="EMBL" id="NDY95703.1"/>
    </source>
</evidence>
<name>A0A845UV38_9GAMM</name>
<dbReference type="InterPro" id="IPR000688">
    <property type="entry name" value="HypA/HybF"/>
</dbReference>
<accession>A0A845UV38</accession>
<feature type="binding site" evidence="4">
    <location>
        <position position="76"/>
    </location>
    <ligand>
        <name>Zn(2+)</name>
        <dbReference type="ChEBI" id="CHEBI:29105"/>
    </ligand>
</feature>
<reference evidence="5 6" key="1">
    <citation type="submission" date="2020-02" db="EMBL/GenBank/DDBJ databases">
        <authorList>
            <person name="Zhang X.-Y."/>
        </authorList>
    </citation>
    <scope>NUCLEOTIDE SEQUENCE [LARGE SCALE GENOMIC DNA]</scope>
    <source>
        <strain evidence="5 6">C33</strain>
    </source>
</reference>